<evidence type="ECO:0000256" key="1">
    <source>
        <dbReference type="SAM" id="MobiDB-lite"/>
    </source>
</evidence>
<feature type="non-terminal residue" evidence="2">
    <location>
        <position position="1"/>
    </location>
</feature>
<dbReference type="Proteomes" id="UP001057375">
    <property type="component" value="Unassembled WGS sequence"/>
</dbReference>
<comment type="caution">
    <text evidence="2">The sequence shown here is derived from an EMBL/GenBank/DDBJ whole genome shotgun (WGS) entry which is preliminary data.</text>
</comment>
<evidence type="ECO:0000313" key="3">
    <source>
        <dbReference type="Proteomes" id="UP001057375"/>
    </source>
</evidence>
<organism evidence="2 3">
    <name type="scientific">Aduncisulcus paluster</name>
    <dbReference type="NCBI Taxonomy" id="2918883"/>
    <lineage>
        <taxon>Eukaryota</taxon>
        <taxon>Metamonada</taxon>
        <taxon>Carpediemonas-like organisms</taxon>
        <taxon>Aduncisulcus</taxon>
    </lineage>
</organism>
<dbReference type="EMBL" id="BQXS01000816">
    <property type="protein sequence ID" value="GKT29355.1"/>
    <property type="molecule type" value="Genomic_DNA"/>
</dbReference>
<protein>
    <submittedName>
        <fullName evidence="2">Uncharacterized protein</fullName>
    </submittedName>
</protein>
<proteinExistence type="predicted"/>
<evidence type="ECO:0000313" key="2">
    <source>
        <dbReference type="EMBL" id="GKT29355.1"/>
    </source>
</evidence>
<keyword evidence="3" id="KW-1185">Reference proteome</keyword>
<gene>
    <name evidence="2" type="ORF">ADUPG1_001160</name>
</gene>
<feature type="compositionally biased region" description="Low complexity" evidence="1">
    <location>
        <begin position="66"/>
        <end position="80"/>
    </location>
</feature>
<name>A0ABQ5KDA7_9EUKA</name>
<feature type="region of interest" description="Disordered" evidence="1">
    <location>
        <begin position="56"/>
        <end position="82"/>
    </location>
</feature>
<reference evidence="2" key="1">
    <citation type="submission" date="2022-03" db="EMBL/GenBank/DDBJ databases">
        <title>Draft genome sequence of Aduncisulcus paluster, a free-living microaerophilic Fornicata.</title>
        <authorList>
            <person name="Yuyama I."/>
            <person name="Kume K."/>
            <person name="Tamura T."/>
            <person name="Inagaki Y."/>
            <person name="Hashimoto T."/>
        </authorList>
    </citation>
    <scope>NUCLEOTIDE SEQUENCE</scope>
    <source>
        <strain evidence="2">NY0171</strain>
    </source>
</reference>
<sequence>GQRRRDGSATVLTRDGYYRLHPVQSLLAAPLLHPIHPRPVYLSRPSTQYLDFTAASSKDDTAHRTSSFPSSSSSSSTSWSGHTAWKEIREWIHH</sequence>
<accession>A0ABQ5KDA7</accession>